<feature type="region of interest" description="Disordered" evidence="1">
    <location>
        <begin position="84"/>
        <end position="107"/>
    </location>
</feature>
<dbReference type="AlphaFoldDB" id="H0QGV6"/>
<accession>H0QGV6</accession>
<dbReference type="EMBL" id="BAEG01000008">
    <property type="protein sequence ID" value="GAB12057.1"/>
    <property type="molecule type" value="Genomic_DNA"/>
</dbReference>
<reference evidence="2 3" key="1">
    <citation type="submission" date="2011-12" db="EMBL/GenBank/DDBJ databases">
        <title>Whole genome shotgun sequence of Arthrobacter globiformis NBRC 12137.</title>
        <authorList>
            <person name="Miyazawa S."/>
            <person name="Hosoyama A."/>
            <person name="Tsuchikane K."/>
            <person name="Katsumata H."/>
            <person name="Yamazaki S."/>
            <person name="Fujita N."/>
        </authorList>
    </citation>
    <scope>NUCLEOTIDE SEQUENCE [LARGE SCALE GENOMIC DNA]</scope>
    <source>
        <strain evidence="2 3">NBRC 12137</strain>
    </source>
</reference>
<evidence type="ECO:0000313" key="2">
    <source>
        <dbReference type="EMBL" id="GAB12057.1"/>
    </source>
</evidence>
<gene>
    <name evidence="2" type="ORF">ARGLB_008_00800</name>
</gene>
<organism evidence="2 3">
    <name type="scientific">Arthrobacter globiformis (strain ATCC 8010 / DSM 20124 / JCM 1332 / NBRC 12137 / NCIMB 8907 / NRRL B-2979 / 168)</name>
    <dbReference type="NCBI Taxonomy" id="1077972"/>
    <lineage>
        <taxon>Bacteria</taxon>
        <taxon>Bacillati</taxon>
        <taxon>Actinomycetota</taxon>
        <taxon>Actinomycetes</taxon>
        <taxon>Micrococcales</taxon>
        <taxon>Micrococcaceae</taxon>
        <taxon>Arthrobacter</taxon>
    </lineage>
</organism>
<evidence type="ECO:0000256" key="1">
    <source>
        <dbReference type="SAM" id="MobiDB-lite"/>
    </source>
</evidence>
<sequence>MVRRRLARLVWRRLARLARLTCLARRWTSRFLAGELRFRRRTIPAGWRHCPGITGLRFIAGGAHGTHFKPGILPIPEGLNAKRPARGESADGAWGFQQSCLPDLPET</sequence>
<name>H0QGV6_ARTG1</name>
<evidence type="ECO:0000313" key="3">
    <source>
        <dbReference type="Proteomes" id="UP000003828"/>
    </source>
</evidence>
<proteinExistence type="predicted"/>
<protein>
    <submittedName>
        <fullName evidence="2">Uncharacterized protein</fullName>
    </submittedName>
</protein>
<keyword evidence="3" id="KW-1185">Reference proteome</keyword>
<comment type="caution">
    <text evidence="2">The sequence shown here is derived from an EMBL/GenBank/DDBJ whole genome shotgun (WGS) entry which is preliminary data.</text>
</comment>
<dbReference type="Proteomes" id="UP000003828">
    <property type="component" value="Unassembled WGS sequence"/>
</dbReference>